<dbReference type="RefSeq" id="WP_184984251.1">
    <property type="nucleotide sequence ID" value="NZ_JACHNE010000001.1"/>
</dbReference>
<reference evidence="1 2" key="1">
    <citation type="submission" date="2020-08" db="EMBL/GenBank/DDBJ databases">
        <title>Sequencing the genomes of 1000 actinobacteria strains.</title>
        <authorList>
            <person name="Klenk H.-P."/>
        </authorList>
    </citation>
    <scope>NUCLEOTIDE SEQUENCE [LARGE SCALE GENOMIC DNA]</scope>
    <source>
        <strain evidence="1 2">DSM 40084</strain>
    </source>
</reference>
<proteinExistence type="predicted"/>
<accession>A0A7W9H3K9</accession>
<evidence type="ECO:0000313" key="2">
    <source>
        <dbReference type="Proteomes" id="UP000590647"/>
    </source>
</evidence>
<evidence type="ECO:0000313" key="1">
    <source>
        <dbReference type="EMBL" id="MBB5795077.1"/>
    </source>
</evidence>
<comment type="caution">
    <text evidence="1">The sequence shown here is derived from an EMBL/GenBank/DDBJ whole genome shotgun (WGS) entry which is preliminary data.</text>
</comment>
<protein>
    <submittedName>
        <fullName evidence="1">Uncharacterized protein</fullName>
    </submittedName>
</protein>
<organism evidence="1 2">
    <name type="scientific">Streptomyces caelestis</name>
    <dbReference type="NCBI Taxonomy" id="36816"/>
    <lineage>
        <taxon>Bacteria</taxon>
        <taxon>Bacillati</taxon>
        <taxon>Actinomycetota</taxon>
        <taxon>Actinomycetes</taxon>
        <taxon>Kitasatosporales</taxon>
        <taxon>Streptomycetaceae</taxon>
        <taxon>Streptomyces</taxon>
    </lineage>
</organism>
<name>A0A7W9H3K9_9ACTN</name>
<dbReference type="Proteomes" id="UP000590647">
    <property type="component" value="Unassembled WGS sequence"/>
</dbReference>
<keyword evidence="2" id="KW-1185">Reference proteome</keyword>
<dbReference type="AlphaFoldDB" id="A0A7W9H3K9"/>
<gene>
    <name evidence="1" type="ORF">HDA41_003041</name>
</gene>
<sequence length="104" mass="11490">MERLRCEDPQDSDIDEIMIQANGRQVWPFSGFFSIGAGLEVPVGVDFAFNGEVTVVLFDQENIGSDDDLGGVIISEGDTNGPERFDIAGDDFHYVLTYRVKVVD</sequence>
<dbReference type="EMBL" id="JACHNE010000001">
    <property type="protein sequence ID" value="MBB5795077.1"/>
    <property type="molecule type" value="Genomic_DNA"/>
</dbReference>